<keyword evidence="3" id="KW-0067">ATP-binding</keyword>
<dbReference type="GO" id="GO:0006541">
    <property type="term" value="P:glutamine metabolic process"/>
    <property type="evidence" value="ECO:0007669"/>
    <property type="project" value="TreeGrafter"/>
</dbReference>
<evidence type="ECO:0000256" key="2">
    <source>
        <dbReference type="ARBA" id="ARBA00022741"/>
    </source>
</evidence>
<dbReference type="SUPFAM" id="SSF56059">
    <property type="entry name" value="Glutathione synthetase ATP-binding domain-like"/>
    <property type="match status" value="1"/>
</dbReference>
<organism evidence="5 6">
    <name type="scientific">Conidiobolus coronatus (strain ATCC 28846 / CBS 209.66 / NRRL 28638)</name>
    <name type="common">Delacroixia coronata</name>
    <dbReference type="NCBI Taxonomy" id="796925"/>
    <lineage>
        <taxon>Eukaryota</taxon>
        <taxon>Fungi</taxon>
        <taxon>Fungi incertae sedis</taxon>
        <taxon>Zoopagomycota</taxon>
        <taxon>Entomophthoromycotina</taxon>
        <taxon>Entomophthoromycetes</taxon>
        <taxon>Entomophthorales</taxon>
        <taxon>Ancylistaceae</taxon>
        <taxon>Conidiobolus</taxon>
    </lineage>
</organism>
<evidence type="ECO:0000313" key="5">
    <source>
        <dbReference type="EMBL" id="KXN69597.1"/>
    </source>
</evidence>
<dbReference type="SUPFAM" id="SSF52335">
    <property type="entry name" value="Methylglyoxal synthase-like"/>
    <property type="match status" value="1"/>
</dbReference>
<dbReference type="PROSITE" id="PS51855">
    <property type="entry name" value="MGS"/>
    <property type="match status" value="1"/>
</dbReference>
<dbReference type="GO" id="GO:0005829">
    <property type="term" value="C:cytosol"/>
    <property type="evidence" value="ECO:0007669"/>
    <property type="project" value="TreeGrafter"/>
</dbReference>
<dbReference type="AlphaFoldDB" id="A0A137P3J0"/>
<sequence>MSHKPSFLVKCVKVPQSSFSRLSRADPILGVEIASTGEVACFGHALISTGFSTPKKNILLSLGSYKDKIEFSPSIKKLAEIGYNLFATAGTADFIFSYIKISLK</sequence>
<proteinExistence type="predicted"/>
<dbReference type="STRING" id="796925.A0A137P3J0"/>
<dbReference type="GO" id="GO:0004070">
    <property type="term" value="F:aspartate carbamoyltransferase activity"/>
    <property type="evidence" value="ECO:0007669"/>
    <property type="project" value="TreeGrafter"/>
</dbReference>
<dbReference type="GO" id="GO:0019240">
    <property type="term" value="P:citrulline biosynthetic process"/>
    <property type="evidence" value="ECO:0007669"/>
    <property type="project" value="TreeGrafter"/>
</dbReference>
<keyword evidence="6" id="KW-1185">Reference proteome</keyword>
<gene>
    <name evidence="5" type="ORF">CONCODRAFT_71388</name>
</gene>
<accession>A0A137P3J0</accession>
<dbReference type="Proteomes" id="UP000070444">
    <property type="component" value="Unassembled WGS sequence"/>
</dbReference>
<evidence type="ECO:0000259" key="4">
    <source>
        <dbReference type="PROSITE" id="PS51855"/>
    </source>
</evidence>
<dbReference type="GO" id="GO:0005524">
    <property type="term" value="F:ATP binding"/>
    <property type="evidence" value="ECO:0007669"/>
    <property type="project" value="UniProtKB-KW"/>
</dbReference>
<dbReference type="GO" id="GO:0006228">
    <property type="term" value="P:UTP biosynthetic process"/>
    <property type="evidence" value="ECO:0007669"/>
    <property type="project" value="TreeGrafter"/>
</dbReference>
<dbReference type="EMBL" id="KQ964530">
    <property type="protein sequence ID" value="KXN69597.1"/>
    <property type="molecule type" value="Genomic_DNA"/>
</dbReference>
<dbReference type="Gene3D" id="3.30.470.20">
    <property type="entry name" value="ATP-grasp fold, B domain"/>
    <property type="match status" value="1"/>
</dbReference>
<dbReference type="InterPro" id="IPR036914">
    <property type="entry name" value="MGS-like_dom_sf"/>
</dbReference>
<evidence type="ECO:0000256" key="1">
    <source>
        <dbReference type="ARBA" id="ARBA00022598"/>
    </source>
</evidence>
<keyword evidence="2" id="KW-0547">Nucleotide-binding</keyword>
<reference evidence="5 6" key="1">
    <citation type="journal article" date="2015" name="Genome Biol. Evol.">
        <title>Phylogenomic analyses indicate that early fungi evolved digesting cell walls of algal ancestors of land plants.</title>
        <authorList>
            <person name="Chang Y."/>
            <person name="Wang S."/>
            <person name="Sekimoto S."/>
            <person name="Aerts A.L."/>
            <person name="Choi C."/>
            <person name="Clum A."/>
            <person name="LaButti K.M."/>
            <person name="Lindquist E.A."/>
            <person name="Yee Ngan C."/>
            <person name="Ohm R.A."/>
            <person name="Salamov A.A."/>
            <person name="Grigoriev I.V."/>
            <person name="Spatafora J.W."/>
            <person name="Berbee M.L."/>
        </authorList>
    </citation>
    <scope>NUCLEOTIDE SEQUENCE [LARGE SCALE GENOMIC DNA]</scope>
    <source>
        <strain evidence="5 6">NRRL 28638</strain>
    </source>
</reference>
<feature type="domain" description="MGS-like" evidence="4">
    <location>
        <begin position="51"/>
        <end position="104"/>
    </location>
</feature>
<dbReference type="GO" id="GO:0004151">
    <property type="term" value="F:dihydroorotase activity"/>
    <property type="evidence" value="ECO:0007669"/>
    <property type="project" value="TreeGrafter"/>
</dbReference>
<dbReference type="Gene3D" id="3.40.50.1380">
    <property type="entry name" value="Methylglyoxal synthase-like domain"/>
    <property type="match status" value="1"/>
</dbReference>
<dbReference type="PANTHER" id="PTHR11405:SF5">
    <property type="entry name" value="CAD PROTEIN"/>
    <property type="match status" value="1"/>
</dbReference>
<keyword evidence="1" id="KW-0436">Ligase</keyword>
<dbReference type="InterPro" id="IPR011607">
    <property type="entry name" value="MGS-like_dom"/>
</dbReference>
<dbReference type="PANTHER" id="PTHR11405">
    <property type="entry name" value="CARBAMOYLTRANSFERASE FAMILY MEMBER"/>
    <property type="match status" value="1"/>
</dbReference>
<name>A0A137P3J0_CONC2</name>
<dbReference type="GO" id="GO:0004088">
    <property type="term" value="F:carbamoyl-phosphate synthase (glutamine-hydrolyzing) activity"/>
    <property type="evidence" value="ECO:0007669"/>
    <property type="project" value="TreeGrafter"/>
</dbReference>
<dbReference type="GO" id="GO:0006207">
    <property type="term" value="P:'de novo' pyrimidine nucleobase biosynthetic process"/>
    <property type="evidence" value="ECO:0007669"/>
    <property type="project" value="TreeGrafter"/>
</dbReference>
<protein>
    <recommendedName>
        <fullName evidence="4">MGS-like domain-containing protein</fullName>
    </recommendedName>
</protein>
<dbReference type="OrthoDB" id="3252517at2759"/>
<evidence type="ECO:0000313" key="6">
    <source>
        <dbReference type="Proteomes" id="UP000070444"/>
    </source>
</evidence>
<evidence type="ECO:0000256" key="3">
    <source>
        <dbReference type="ARBA" id="ARBA00022840"/>
    </source>
</evidence>